<proteinExistence type="predicted"/>
<feature type="transmembrane region" description="Helical" evidence="5">
    <location>
        <begin position="20"/>
        <end position="39"/>
    </location>
</feature>
<dbReference type="GO" id="GO:0016020">
    <property type="term" value="C:membrane"/>
    <property type="evidence" value="ECO:0007669"/>
    <property type="project" value="UniProtKB-SubCell"/>
</dbReference>
<name>A0A516RJF9_STRST</name>
<feature type="transmembrane region" description="Helical" evidence="5">
    <location>
        <begin position="245"/>
        <end position="264"/>
    </location>
</feature>
<evidence type="ECO:0000256" key="5">
    <source>
        <dbReference type="SAM" id="Phobius"/>
    </source>
</evidence>
<feature type="transmembrane region" description="Helical" evidence="5">
    <location>
        <begin position="276"/>
        <end position="295"/>
    </location>
</feature>
<reference evidence="6 7" key="1">
    <citation type="journal article" date="2019" name="J. Ind. Microbiol. Biotechnol.">
        <title>The complete genomic sequence of Streptomyces spectabilis NRRL-2792 and identification of secondary metabolite biosynthetic gene clusters.</title>
        <authorList>
            <person name="Sinha A."/>
            <person name="Phillips-Salemka S."/>
            <person name="Niraula T.A."/>
            <person name="Short K.A."/>
            <person name="Niraula N.P."/>
        </authorList>
    </citation>
    <scope>NUCLEOTIDE SEQUENCE [LARGE SCALE GENOMIC DNA]</scope>
    <source>
        <strain evidence="6 7">NRRL 2792</strain>
    </source>
</reference>
<organism evidence="6 7">
    <name type="scientific">Streptomyces spectabilis</name>
    <dbReference type="NCBI Taxonomy" id="68270"/>
    <lineage>
        <taxon>Bacteria</taxon>
        <taxon>Bacillati</taxon>
        <taxon>Actinomycetota</taxon>
        <taxon>Actinomycetes</taxon>
        <taxon>Kitasatosporales</taxon>
        <taxon>Streptomycetaceae</taxon>
        <taxon>Streptomyces</taxon>
    </lineage>
</organism>
<evidence type="ECO:0000313" key="7">
    <source>
        <dbReference type="Proteomes" id="UP000316806"/>
    </source>
</evidence>
<dbReference type="Pfam" id="PF03595">
    <property type="entry name" value="SLAC1"/>
    <property type="match status" value="1"/>
</dbReference>
<comment type="subcellular location">
    <subcellularLocation>
        <location evidence="1">Membrane</location>
        <topology evidence="1">Multi-pass membrane protein</topology>
    </subcellularLocation>
</comment>
<accession>A0A516RJF9</accession>
<feature type="transmembrane region" description="Helical" evidence="5">
    <location>
        <begin position="83"/>
        <end position="103"/>
    </location>
</feature>
<gene>
    <name evidence="6" type="ORF">FH965_38950</name>
</gene>
<sequence length="308" mass="32620">MATGIVSRALNEAGARTASTLLFAFACALYACLLVASCLKAVCHPAAIGSELTDPTRVFGHFTFVAASGVLATRLGHGPARGAAYVLLALAGVAWVVLAGCLTRLPRTAARDADGTWFLATVGLQSLVLCLTSLPPRHVLVPSALVLWWCGVLLYAMTATVLGRRLLRRPPEPARCTPAYWVAMGAVAISTLAGTQLHDHEASLPHALRGTLGLAVIVLWSWATVLIPPLLATGCWRHLHHRVPLTYEPALWCVVFPVGMYATATARVTTTLSPHAPSVAVHLLAWVAAAVWLTVQGHAVAARRPVRP</sequence>
<feature type="transmembrane region" description="Helical" evidence="5">
    <location>
        <begin position="146"/>
        <end position="167"/>
    </location>
</feature>
<feature type="transmembrane region" description="Helical" evidence="5">
    <location>
        <begin position="115"/>
        <end position="134"/>
    </location>
</feature>
<dbReference type="Proteomes" id="UP000316806">
    <property type="component" value="Chromosome"/>
</dbReference>
<dbReference type="CDD" id="cd09319">
    <property type="entry name" value="TDT_like_1"/>
    <property type="match status" value="1"/>
</dbReference>
<protein>
    <submittedName>
        <fullName evidence="6">C4-dicarboxylate transporter</fullName>
    </submittedName>
</protein>
<evidence type="ECO:0000256" key="2">
    <source>
        <dbReference type="ARBA" id="ARBA00022692"/>
    </source>
</evidence>
<evidence type="ECO:0000313" key="6">
    <source>
        <dbReference type="EMBL" id="QDQ15801.1"/>
    </source>
</evidence>
<evidence type="ECO:0000256" key="1">
    <source>
        <dbReference type="ARBA" id="ARBA00004141"/>
    </source>
</evidence>
<dbReference type="AlphaFoldDB" id="A0A516RJF9"/>
<feature type="transmembrane region" description="Helical" evidence="5">
    <location>
        <begin position="179"/>
        <end position="198"/>
    </location>
</feature>
<dbReference type="InterPro" id="IPR004695">
    <property type="entry name" value="SLAC1/Mae1/Ssu1/TehA"/>
</dbReference>
<dbReference type="InterPro" id="IPR038665">
    <property type="entry name" value="Voltage-dep_anion_channel_sf"/>
</dbReference>
<dbReference type="GO" id="GO:0055085">
    <property type="term" value="P:transmembrane transport"/>
    <property type="evidence" value="ECO:0007669"/>
    <property type="project" value="InterPro"/>
</dbReference>
<keyword evidence="4 5" id="KW-0472">Membrane</keyword>
<keyword evidence="3 5" id="KW-1133">Transmembrane helix</keyword>
<dbReference type="Gene3D" id="1.50.10.150">
    <property type="entry name" value="Voltage-dependent anion channel"/>
    <property type="match status" value="1"/>
</dbReference>
<evidence type="ECO:0000256" key="4">
    <source>
        <dbReference type="ARBA" id="ARBA00023136"/>
    </source>
</evidence>
<keyword evidence="2 5" id="KW-0812">Transmembrane</keyword>
<feature type="transmembrane region" description="Helical" evidence="5">
    <location>
        <begin position="210"/>
        <end position="233"/>
    </location>
</feature>
<dbReference type="EMBL" id="CP040916">
    <property type="protein sequence ID" value="QDQ15801.1"/>
    <property type="molecule type" value="Genomic_DNA"/>
</dbReference>
<evidence type="ECO:0000256" key="3">
    <source>
        <dbReference type="ARBA" id="ARBA00022989"/>
    </source>
</evidence>